<dbReference type="PANTHER" id="PTHR12436:SF38">
    <property type="entry name" value="SAC3 DOMAIN-CONTAINING PROTEIN 1"/>
    <property type="match status" value="1"/>
</dbReference>
<sequence length="310" mass="35085">MRAGRGRGRAGVGCNRRQIGRGDGTDAPRPTTIIGTCQDMCPPRERQWREKERLLHPFEIADGTESDARPKADRNKAIKQFSRSAAGQREATSDELRPPQVLLKTTAYLMRVIAPSCSGDSWNDTYHFVWDRLWAVRQDMTIQGLNGGECIEILEQAVRFYVYAAFRCFEEDMNAFDPHINNQHLQECLKRLLVLYQQSAVDLCMNRPEMEAIYVLHNLGSFDALAHALTLPKEVRNHTLVKISLETSLAHRKGNFIRVLKNYKALRPLLACALHSHLEVIRSVAGYDSGFQLPELQVSPVHVSPLALLL</sequence>
<dbReference type="Gene3D" id="1.25.40.990">
    <property type="match status" value="1"/>
</dbReference>
<dbReference type="GO" id="GO:0051225">
    <property type="term" value="P:spindle assembly"/>
    <property type="evidence" value="ECO:0007669"/>
    <property type="project" value="TreeGrafter"/>
</dbReference>
<dbReference type="AlphaFoldDB" id="A0A224Z0L2"/>
<feature type="region of interest" description="Disordered" evidence="1">
    <location>
        <begin position="55"/>
        <end position="75"/>
    </location>
</feature>
<dbReference type="GO" id="GO:0051298">
    <property type="term" value="P:centrosome duplication"/>
    <property type="evidence" value="ECO:0007669"/>
    <property type="project" value="TreeGrafter"/>
</dbReference>
<dbReference type="Pfam" id="PF03399">
    <property type="entry name" value="SAC3_GANP"/>
    <property type="match status" value="1"/>
</dbReference>
<organism evidence="3">
    <name type="scientific">Rhipicephalus zambeziensis</name>
    <dbReference type="NCBI Taxonomy" id="60191"/>
    <lineage>
        <taxon>Eukaryota</taxon>
        <taxon>Metazoa</taxon>
        <taxon>Ecdysozoa</taxon>
        <taxon>Arthropoda</taxon>
        <taxon>Chelicerata</taxon>
        <taxon>Arachnida</taxon>
        <taxon>Acari</taxon>
        <taxon>Parasitiformes</taxon>
        <taxon>Ixodida</taxon>
        <taxon>Ixodoidea</taxon>
        <taxon>Ixodidae</taxon>
        <taxon>Rhipicephalinae</taxon>
        <taxon>Rhipicephalus</taxon>
        <taxon>Rhipicephalus</taxon>
    </lineage>
</organism>
<feature type="compositionally biased region" description="Basic and acidic residues" evidence="1">
    <location>
        <begin position="66"/>
        <end position="75"/>
    </location>
</feature>
<evidence type="ECO:0000256" key="1">
    <source>
        <dbReference type="SAM" id="MobiDB-lite"/>
    </source>
</evidence>
<dbReference type="GO" id="GO:0005813">
    <property type="term" value="C:centrosome"/>
    <property type="evidence" value="ECO:0007669"/>
    <property type="project" value="TreeGrafter"/>
</dbReference>
<feature type="region of interest" description="Disordered" evidence="1">
    <location>
        <begin position="1"/>
        <end position="32"/>
    </location>
</feature>
<dbReference type="GO" id="GO:0005819">
    <property type="term" value="C:spindle"/>
    <property type="evidence" value="ECO:0007669"/>
    <property type="project" value="TreeGrafter"/>
</dbReference>
<evidence type="ECO:0000313" key="3">
    <source>
        <dbReference type="EMBL" id="MAA22715.1"/>
    </source>
</evidence>
<proteinExistence type="predicted"/>
<dbReference type="EMBL" id="GFPF01011569">
    <property type="protein sequence ID" value="MAA22715.1"/>
    <property type="molecule type" value="Transcribed_RNA"/>
</dbReference>
<dbReference type="PANTHER" id="PTHR12436">
    <property type="entry name" value="80 KDA MCM3-ASSOCIATED PROTEIN"/>
    <property type="match status" value="1"/>
</dbReference>
<name>A0A224Z0L2_9ACAR</name>
<dbReference type="InterPro" id="IPR005062">
    <property type="entry name" value="SAC3/GANP/THP3_conserved"/>
</dbReference>
<feature type="domain" description="SAC3/GANP/THP3 conserved" evidence="2">
    <location>
        <begin position="40"/>
        <end position="284"/>
    </location>
</feature>
<protein>
    <submittedName>
        <fullName evidence="3">SAC3 domain-containing protein 1</fullName>
    </submittedName>
</protein>
<dbReference type="GO" id="GO:0005634">
    <property type="term" value="C:nucleus"/>
    <property type="evidence" value="ECO:0007669"/>
    <property type="project" value="TreeGrafter"/>
</dbReference>
<accession>A0A224Z0L2</accession>
<reference evidence="3" key="1">
    <citation type="journal article" date="2017" name="Parasit. Vectors">
        <title>Sialotranscriptomics of Rhipicephalus zambeziensis reveals intricate expression profiles of secretory proteins and suggests tight temporal transcriptional regulation during blood-feeding.</title>
        <authorList>
            <person name="de Castro M.H."/>
            <person name="de Klerk D."/>
            <person name="Pienaar R."/>
            <person name="Rees D.J.G."/>
            <person name="Mans B.J."/>
        </authorList>
    </citation>
    <scope>NUCLEOTIDE SEQUENCE</scope>
    <source>
        <tissue evidence="3">Salivary glands</tissue>
    </source>
</reference>
<dbReference type="InterPro" id="IPR045107">
    <property type="entry name" value="SAC3/GANP/THP3"/>
</dbReference>
<evidence type="ECO:0000259" key="2">
    <source>
        <dbReference type="Pfam" id="PF03399"/>
    </source>
</evidence>